<dbReference type="InterPro" id="IPR016201">
    <property type="entry name" value="PSI"/>
</dbReference>
<feature type="domain" description="PSI" evidence="4">
    <location>
        <begin position="344"/>
        <end position="389"/>
    </location>
</feature>
<dbReference type="Proteomes" id="UP001149090">
    <property type="component" value="Unassembled WGS sequence"/>
</dbReference>
<feature type="domain" description="PSI" evidence="4">
    <location>
        <begin position="155"/>
        <end position="216"/>
    </location>
</feature>
<feature type="domain" description="PSI" evidence="4">
    <location>
        <begin position="223"/>
        <end position="275"/>
    </location>
</feature>
<comment type="caution">
    <text evidence="5">The sequence shown here is derived from an EMBL/GenBank/DDBJ whole genome shotgun (WGS) entry which is preliminary data.</text>
</comment>
<dbReference type="OMA" id="QENECAW"/>
<sequence length="531" mass="58705">MFYQFLSKILLLIFLIKIINTGNASVSVCGFLFSNDCFLCNYELNCGLFCSGATPYCTSDTECLLDYSPVSLESCTAWNNLTEFDGNASCKACILHNGTFNSSAEKCIETGGDITNYTNCPTLSPAECEMWHTLIECPTDSGCFWNWTTGTSYPRCTTAGVAILNPNSPPCIMEATCEECVGNGCMWCGKDDQDYGFCSYNDSGCQLSGFVDKTCNPQTDTSDCLSRTTCLECLSDGLGCKWCDFDYEGISGSCIPPLQNCSNEDETMIFNTSCKAYLNTDCMDKDCESCFNNATCNWCITNQTTLEGICLYYNATQAFNSCQVEYLGEWGINNSYCASSNLTNCLSQTSCTPCQENECAWCLLPNSDPLCLTNSSCDSNQGIQISNCNHSNLDTYNCENLSNCSDCFDQAPFCKFIYSGENFTQTNCSLWSIPFDSQEDYFEATTCDPFVLCQERANCSDCISLSADFTCLWCISDLDPSNTSCILSTHNINNFTCNPTCPSNPEPTPSIASIHILSFFSFFFLFFFLLF</sequence>
<evidence type="ECO:0000256" key="1">
    <source>
        <dbReference type="ARBA" id="ARBA00023180"/>
    </source>
</evidence>
<keyword evidence="2" id="KW-0472">Membrane</keyword>
<keyword evidence="1" id="KW-0325">Glycoprotein</keyword>
<dbReference type="OrthoDB" id="263283at2759"/>
<evidence type="ECO:0000313" key="5">
    <source>
        <dbReference type="EMBL" id="KAJ5066094.1"/>
    </source>
</evidence>
<evidence type="ECO:0000256" key="2">
    <source>
        <dbReference type="SAM" id="Phobius"/>
    </source>
</evidence>
<organism evidence="5 6">
    <name type="scientific">Anaeramoeba ignava</name>
    <name type="common">Anaerobic marine amoeba</name>
    <dbReference type="NCBI Taxonomy" id="1746090"/>
    <lineage>
        <taxon>Eukaryota</taxon>
        <taxon>Metamonada</taxon>
        <taxon>Anaeramoebidae</taxon>
        <taxon>Anaeramoeba</taxon>
    </lineage>
</organism>
<keyword evidence="6" id="KW-1185">Reference proteome</keyword>
<keyword evidence="2" id="KW-1133">Transmembrane helix</keyword>
<reference evidence="5" key="1">
    <citation type="submission" date="2022-10" db="EMBL/GenBank/DDBJ databases">
        <title>Novel sulphate-reducing endosymbionts in the free-living metamonad Anaeramoeba.</title>
        <authorList>
            <person name="Jerlstrom-Hultqvist J."/>
            <person name="Cepicka I."/>
            <person name="Gallot-Lavallee L."/>
            <person name="Salas-Leiva D."/>
            <person name="Curtis B.A."/>
            <person name="Zahonova K."/>
            <person name="Pipaliya S."/>
            <person name="Dacks J."/>
            <person name="Roger A.J."/>
        </authorList>
    </citation>
    <scope>NUCLEOTIDE SEQUENCE</scope>
    <source>
        <strain evidence="5">BMAN</strain>
    </source>
</reference>
<dbReference type="EMBL" id="JAPDFW010000147">
    <property type="protein sequence ID" value="KAJ5066094.1"/>
    <property type="molecule type" value="Genomic_DNA"/>
</dbReference>
<gene>
    <name evidence="5" type="ORF">M0811_03427</name>
</gene>
<feature type="signal peptide" evidence="3">
    <location>
        <begin position="1"/>
        <end position="24"/>
    </location>
</feature>
<name>A0A9Q0L5K3_ANAIG</name>
<accession>A0A9Q0L5K3</accession>
<keyword evidence="3" id="KW-0732">Signal</keyword>
<evidence type="ECO:0000313" key="6">
    <source>
        <dbReference type="Proteomes" id="UP001149090"/>
    </source>
</evidence>
<protein>
    <recommendedName>
        <fullName evidence="4">PSI domain-containing protein</fullName>
    </recommendedName>
</protein>
<feature type="domain" description="PSI" evidence="4">
    <location>
        <begin position="452"/>
        <end position="502"/>
    </location>
</feature>
<dbReference type="SMART" id="SM00423">
    <property type="entry name" value="PSI"/>
    <property type="match status" value="4"/>
</dbReference>
<evidence type="ECO:0000256" key="3">
    <source>
        <dbReference type="SAM" id="SignalP"/>
    </source>
</evidence>
<feature type="transmembrane region" description="Helical" evidence="2">
    <location>
        <begin position="511"/>
        <end position="530"/>
    </location>
</feature>
<evidence type="ECO:0000259" key="4">
    <source>
        <dbReference type="SMART" id="SM00423"/>
    </source>
</evidence>
<dbReference type="AlphaFoldDB" id="A0A9Q0L5K3"/>
<keyword evidence="2" id="KW-0812">Transmembrane</keyword>
<feature type="chain" id="PRO_5040314717" description="PSI domain-containing protein" evidence="3">
    <location>
        <begin position="25"/>
        <end position="531"/>
    </location>
</feature>
<proteinExistence type="predicted"/>